<gene>
    <name evidence="2" type="ORF">SVUK_LOCUS568</name>
</gene>
<accession>A0A3P7HZF9</accession>
<organism evidence="2 3">
    <name type="scientific">Strongylus vulgaris</name>
    <name type="common">Blood worm</name>
    <dbReference type="NCBI Taxonomy" id="40348"/>
    <lineage>
        <taxon>Eukaryota</taxon>
        <taxon>Metazoa</taxon>
        <taxon>Ecdysozoa</taxon>
        <taxon>Nematoda</taxon>
        <taxon>Chromadorea</taxon>
        <taxon>Rhabditida</taxon>
        <taxon>Rhabditina</taxon>
        <taxon>Rhabditomorpha</taxon>
        <taxon>Strongyloidea</taxon>
        <taxon>Strongylidae</taxon>
        <taxon>Strongylus</taxon>
    </lineage>
</organism>
<evidence type="ECO:0000256" key="1">
    <source>
        <dbReference type="SAM" id="MobiDB-lite"/>
    </source>
</evidence>
<dbReference type="EMBL" id="UYYB01000976">
    <property type="protein sequence ID" value="VDM65570.1"/>
    <property type="molecule type" value="Genomic_DNA"/>
</dbReference>
<feature type="compositionally biased region" description="Basic and acidic residues" evidence="1">
    <location>
        <begin position="345"/>
        <end position="361"/>
    </location>
</feature>
<feature type="region of interest" description="Disordered" evidence="1">
    <location>
        <begin position="345"/>
        <end position="371"/>
    </location>
</feature>
<dbReference type="Proteomes" id="UP000270094">
    <property type="component" value="Unassembled WGS sequence"/>
</dbReference>
<name>A0A3P7HZF9_STRVU</name>
<proteinExistence type="predicted"/>
<keyword evidence="3" id="KW-1185">Reference proteome</keyword>
<sequence length="482" mass="54096">MDEMSGSEVIDGPKLHKAISYVVVGINTITESKKLFKFLRSNGYADVSLFHDFPDVKDTSDVPISTLDQTASGSSAPLNQIRNSFNGTIEELFSNRDAVSKHVIEKTANSHFCCALCGRHRPLVEARSTAKKKDQNVIFLSCLLMENDVDMDKVAKLYKETLGACRRICQDHYVKAAAFIGREIKEMYGEFPIYGLHNVPVNVLEVFLAHLQVFGDCIDEEVIIETHDVTRFFNECLARYYSADGWNVEEMDAKLKIARKRKQTSSEKELRSEKISPLKQNLHATTPEKEQISPLIIESKEEPPEIYEGISAADLLEQSMPSSSSAATFESTSFRGEELDRLIFETEKDRKNVRGSDRNEPHSTSSAASSTLYKNGLNASDASGDRKFRLRFRMSRNSFKILCDALVSFLEQRHKSAKSSIAIKVGTALEVLAGRGNALKGLNLMGSSVTDIFDEVLDALLAWSRSVIQWPSEDERRKIEKR</sequence>
<feature type="compositionally biased region" description="Polar residues" evidence="1">
    <location>
        <begin position="362"/>
        <end position="371"/>
    </location>
</feature>
<reference evidence="2 3" key="1">
    <citation type="submission" date="2018-11" db="EMBL/GenBank/DDBJ databases">
        <authorList>
            <consortium name="Pathogen Informatics"/>
        </authorList>
    </citation>
    <scope>NUCLEOTIDE SEQUENCE [LARGE SCALE GENOMIC DNA]</scope>
</reference>
<dbReference type="OrthoDB" id="10062286at2759"/>
<evidence type="ECO:0000313" key="2">
    <source>
        <dbReference type="EMBL" id="VDM65570.1"/>
    </source>
</evidence>
<evidence type="ECO:0000313" key="3">
    <source>
        <dbReference type="Proteomes" id="UP000270094"/>
    </source>
</evidence>
<dbReference type="AlphaFoldDB" id="A0A3P7HZF9"/>
<protein>
    <submittedName>
        <fullName evidence="2">Uncharacterized protein</fullName>
    </submittedName>
</protein>